<dbReference type="RefSeq" id="WP_349656335.1">
    <property type="nucleotide sequence ID" value="NZ_CP144460.1"/>
</dbReference>
<name>A0AAU7P7L5_9XANT</name>
<accession>A0AAU7P7L5</accession>
<sequence>MGKPTEKEIDADFKAAYAKLRLKYEEPETGKTVARSSFWFIKDLKKVALFLYAEELFKEALDTLEAEMVALYERRSGKKLTKIQKGVVAQSWLSDSASGHSAFLLQSVLAENELQEKFADIENVDSKLHPMQFFGNLTDSDFAENIRGRHLAVDYVGGDHGEYTHRIQWYCISKKAGALELACRGNGDKTTGELFQRSGPVWLKVFDRTDPSDVNDFRRPEKLNLYLGKPDDAAKTRWPLLTGFMISRQVATNGYSLQTKFLLAAKLAYGLAVTPGFLLMSVSDSKAEIERLRKLPVTPLTEGIEKEINDFLDANRVMTGRDKFYVGSQEKAL</sequence>
<protein>
    <submittedName>
        <fullName evidence="2">LirA/MavJ family T4SS effector</fullName>
    </submittedName>
</protein>
<feature type="domain" description="DUF5636" evidence="1">
    <location>
        <begin position="40"/>
        <end position="177"/>
    </location>
</feature>
<organism evidence="2">
    <name type="scientific">Xanthomonas sp. 10-10</name>
    <dbReference type="NCBI Taxonomy" id="3115848"/>
    <lineage>
        <taxon>Bacteria</taxon>
        <taxon>Pseudomonadati</taxon>
        <taxon>Pseudomonadota</taxon>
        <taxon>Gammaproteobacteria</taxon>
        <taxon>Lysobacterales</taxon>
        <taxon>Lysobacteraceae</taxon>
        <taxon>Xanthomonas</taxon>
    </lineage>
</organism>
<dbReference type="Pfam" id="PF18686">
    <property type="entry name" value="DUF5636"/>
    <property type="match status" value="1"/>
</dbReference>
<proteinExistence type="predicted"/>
<dbReference type="AlphaFoldDB" id="A0AAU7P7L5"/>
<reference evidence="2" key="1">
    <citation type="submission" date="2024-02" db="EMBL/GenBank/DDBJ databases">
        <title>Complete genome sequence of Xanthomonas sp. 10-10.</title>
        <authorList>
            <person name="Biessy A."/>
            <person name="Ciotola M."/>
            <person name="Cadieux M."/>
            <person name="Soufiane B."/>
            <person name="Laforest M."/>
            <person name="Filion M."/>
        </authorList>
    </citation>
    <scope>NUCLEOTIDE SEQUENCE</scope>
    <source>
        <strain evidence="2">10-10</strain>
    </source>
</reference>
<gene>
    <name evidence="2" type="ORF">VZ068_20445</name>
</gene>
<evidence type="ECO:0000313" key="2">
    <source>
        <dbReference type="EMBL" id="XBS37745.1"/>
    </source>
</evidence>
<dbReference type="InterPro" id="IPR040708">
    <property type="entry name" value="DUF5636"/>
</dbReference>
<dbReference type="EMBL" id="CP144460">
    <property type="protein sequence ID" value="XBS37745.1"/>
    <property type="molecule type" value="Genomic_DNA"/>
</dbReference>
<evidence type="ECO:0000259" key="1">
    <source>
        <dbReference type="Pfam" id="PF18686"/>
    </source>
</evidence>